<proteinExistence type="predicted"/>
<gene>
    <name evidence="2" type="ORF">SAMN04488522_105493</name>
</gene>
<dbReference type="EMBL" id="FQUQ01000005">
    <property type="protein sequence ID" value="SHG43448.1"/>
    <property type="molecule type" value="Genomic_DNA"/>
</dbReference>
<dbReference type="InterPro" id="IPR018958">
    <property type="entry name" value="Knr4/Smi1-like_dom"/>
</dbReference>
<sequence>MPCLSFESYYLTIPTIDLSLNDEFFLLKNENVMSYINEIERLGGLEKLHPSRNTNLNIEDIRTLEKDLGAELPVDLRDFLMNYGISDFSNEITFDPISRNSEYIHHPDSGQPNFFFEGSGVSVFHGRDREKISTHDIFWNAKNYKDRMPPQFLPFASDGMGNQIVISLNKENYGRIYFWDHEMEWDTEDYYDEVRVTMPEEVKYQNLWLLANDFNDFFERLRAE</sequence>
<feature type="domain" description="Knr4/Smi1-like" evidence="1">
    <location>
        <begin position="55"/>
        <end position="220"/>
    </location>
</feature>
<reference evidence="3" key="1">
    <citation type="submission" date="2016-11" db="EMBL/GenBank/DDBJ databases">
        <authorList>
            <person name="Varghese N."/>
            <person name="Submissions S."/>
        </authorList>
    </citation>
    <scope>NUCLEOTIDE SEQUENCE [LARGE SCALE GENOMIC DNA]</scope>
    <source>
        <strain evidence="3">DSM 16990</strain>
    </source>
</reference>
<keyword evidence="3" id="KW-1185">Reference proteome</keyword>
<dbReference type="Gene3D" id="3.40.1580.10">
    <property type="entry name" value="SMI1/KNR4-like"/>
    <property type="match status" value="1"/>
</dbReference>
<name>A0A1M5JSF1_9SPHI</name>
<dbReference type="Proteomes" id="UP000184287">
    <property type="component" value="Unassembled WGS sequence"/>
</dbReference>
<accession>A0A1M5JSF1</accession>
<evidence type="ECO:0000313" key="3">
    <source>
        <dbReference type="Proteomes" id="UP000184287"/>
    </source>
</evidence>
<dbReference type="Pfam" id="PF14568">
    <property type="entry name" value="SUKH_6"/>
    <property type="match status" value="1"/>
</dbReference>
<protein>
    <submittedName>
        <fullName evidence="2">SMI1 / KNR4 family (SUKH-1)</fullName>
    </submittedName>
</protein>
<dbReference type="AlphaFoldDB" id="A0A1M5JSF1"/>
<dbReference type="STRING" id="288992.SAMN04488522_105493"/>
<organism evidence="2 3">
    <name type="scientific">Pedobacter caeni</name>
    <dbReference type="NCBI Taxonomy" id="288992"/>
    <lineage>
        <taxon>Bacteria</taxon>
        <taxon>Pseudomonadati</taxon>
        <taxon>Bacteroidota</taxon>
        <taxon>Sphingobacteriia</taxon>
        <taxon>Sphingobacteriales</taxon>
        <taxon>Sphingobacteriaceae</taxon>
        <taxon>Pedobacter</taxon>
    </lineage>
</organism>
<evidence type="ECO:0000313" key="2">
    <source>
        <dbReference type="EMBL" id="SHG43448.1"/>
    </source>
</evidence>
<dbReference type="SUPFAM" id="SSF160631">
    <property type="entry name" value="SMI1/KNR4-like"/>
    <property type="match status" value="1"/>
</dbReference>
<dbReference type="InterPro" id="IPR037883">
    <property type="entry name" value="Knr4/Smi1-like_sf"/>
</dbReference>
<evidence type="ECO:0000259" key="1">
    <source>
        <dbReference type="SMART" id="SM00860"/>
    </source>
</evidence>
<dbReference type="SMART" id="SM00860">
    <property type="entry name" value="SMI1_KNR4"/>
    <property type="match status" value="1"/>
</dbReference>